<sequence length="78" mass="8730">MGKKSYNGFQYFIRDYLLQDLTGRRSMRKPCIASAAEWKVPGAAQRCAVGLDNQLFRQQASAGTFNIRSVVPGNPETF</sequence>
<reference evidence="1 2" key="2">
    <citation type="journal article" date="2018" name="Nature">
        <title>Mutant phenotypes for thousands of bacterial genes of unknown function.</title>
        <authorList>
            <person name="Price M.N."/>
            <person name="Wetmore K.M."/>
            <person name="Waters R.J."/>
            <person name="Callaghan M."/>
            <person name="Ray J."/>
            <person name="Liu H."/>
            <person name="Kuehl J.V."/>
            <person name="Melnyk R.A."/>
            <person name="Lamson J.S."/>
            <person name="Suh Y."/>
            <person name="Carlson H.K."/>
            <person name="Esquivel Z."/>
            <person name="Sadeeshkumar H."/>
            <person name="Chakraborty R."/>
            <person name="Zane G.M."/>
            <person name="Rubin B.E."/>
            <person name="Wall J.D."/>
            <person name="Visel A."/>
            <person name="Bristow J."/>
            <person name="Blow M.J."/>
            <person name="Arkin A.P."/>
            <person name="Deutschbauer A.M."/>
        </authorList>
    </citation>
    <scope>NUCLEOTIDE SEQUENCE [LARGE SCALE GENOMIC DNA]</scope>
    <source>
        <strain evidence="1 2">FW300-N2C3</strain>
    </source>
</reference>
<reference evidence="2" key="1">
    <citation type="submission" date="2015-09" db="EMBL/GenBank/DDBJ databases">
        <title>Whole genome sequence of Pseudomonas fluorescens FW300-N2C3.</title>
        <authorList>
            <person name="Ray J."/>
            <person name="Melnyk R."/>
            <person name="Deutschbauer A."/>
        </authorList>
    </citation>
    <scope>NUCLEOTIDE SEQUENCE [LARGE SCALE GENOMIC DNA]</scope>
    <source>
        <strain evidence="2">FW300-N2C3</strain>
    </source>
</reference>
<accession>A0A0N9WEQ4</accession>
<protein>
    <submittedName>
        <fullName evidence="1">Uncharacterized protein</fullName>
    </submittedName>
</protein>
<gene>
    <name evidence="1" type="ORF">AO356_26455</name>
</gene>
<evidence type="ECO:0000313" key="2">
    <source>
        <dbReference type="Proteomes" id="UP000059425"/>
    </source>
</evidence>
<organism evidence="1 2">
    <name type="scientific">Pseudomonas fluorescens</name>
    <dbReference type="NCBI Taxonomy" id="294"/>
    <lineage>
        <taxon>Bacteria</taxon>
        <taxon>Pseudomonadati</taxon>
        <taxon>Pseudomonadota</taxon>
        <taxon>Gammaproteobacteria</taxon>
        <taxon>Pseudomonadales</taxon>
        <taxon>Pseudomonadaceae</taxon>
        <taxon>Pseudomonas</taxon>
    </lineage>
</organism>
<proteinExistence type="predicted"/>
<dbReference type="AlphaFoldDB" id="A0A0N9WEQ4"/>
<dbReference type="EMBL" id="CP012831">
    <property type="protein sequence ID" value="ALI10206.1"/>
    <property type="molecule type" value="Genomic_DNA"/>
</dbReference>
<name>A0A0N9WEQ4_PSEFL</name>
<evidence type="ECO:0000313" key="1">
    <source>
        <dbReference type="EMBL" id="ALI10206.1"/>
    </source>
</evidence>
<dbReference type="Proteomes" id="UP000059425">
    <property type="component" value="Chromosome"/>
</dbReference>